<keyword evidence="2 4" id="KW-0732">Signal</keyword>
<accession>A0A6A3C6G9</accession>
<feature type="compositionally biased region" description="Polar residues" evidence="3">
    <location>
        <begin position="171"/>
        <end position="182"/>
    </location>
</feature>
<feature type="compositionally biased region" description="Basic and acidic residues" evidence="3">
    <location>
        <begin position="284"/>
        <end position="295"/>
    </location>
</feature>
<evidence type="ECO:0000256" key="3">
    <source>
        <dbReference type="SAM" id="MobiDB-lite"/>
    </source>
</evidence>
<feature type="region of interest" description="Disordered" evidence="3">
    <location>
        <begin position="284"/>
        <end position="305"/>
    </location>
</feature>
<name>A0A6A3C6G9_HIBSY</name>
<dbReference type="InterPro" id="IPR011050">
    <property type="entry name" value="Pectin_lyase_fold/virulence"/>
</dbReference>
<dbReference type="PANTHER" id="PTHR31683:SF208">
    <property type="entry name" value="PECTATE LYASE"/>
    <property type="match status" value="1"/>
</dbReference>
<evidence type="ECO:0000313" key="6">
    <source>
        <dbReference type="Proteomes" id="UP000436088"/>
    </source>
</evidence>
<feature type="compositionally biased region" description="Polar residues" evidence="3">
    <location>
        <begin position="190"/>
        <end position="200"/>
    </location>
</feature>
<evidence type="ECO:0000313" key="5">
    <source>
        <dbReference type="EMBL" id="KAE8724830.1"/>
    </source>
</evidence>
<dbReference type="GO" id="GO:0030570">
    <property type="term" value="F:pectate lyase activity"/>
    <property type="evidence" value="ECO:0007669"/>
    <property type="project" value="InterPro"/>
</dbReference>
<dbReference type="EMBL" id="VEPZ02000451">
    <property type="protein sequence ID" value="KAE8724830.1"/>
    <property type="molecule type" value="Genomic_DNA"/>
</dbReference>
<comment type="similarity">
    <text evidence="1">Belongs to the polysaccharide lyase 1 family.</text>
</comment>
<comment type="caution">
    <text evidence="5">The sequence shown here is derived from an EMBL/GenBank/DDBJ whole genome shotgun (WGS) entry which is preliminary data.</text>
</comment>
<dbReference type="PANTHER" id="PTHR31683">
    <property type="entry name" value="PECTATE LYASE 18-RELATED"/>
    <property type="match status" value="1"/>
</dbReference>
<keyword evidence="6" id="KW-1185">Reference proteome</keyword>
<dbReference type="InterPro" id="IPR012334">
    <property type="entry name" value="Pectin_lyas_fold"/>
</dbReference>
<dbReference type="PRINTS" id="PR00807">
    <property type="entry name" value="AMBALLERGEN"/>
</dbReference>
<dbReference type="InterPro" id="IPR045032">
    <property type="entry name" value="PEL"/>
</dbReference>
<dbReference type="InterPro" id="IPR018082">
    <property type="entry name" value="AmbAllergen"/>
</dbReference>
<feature type="chain" id="PRO_5025458784" evidence="4">
    <location>
        <begin position="25"/>
        <end position="466"/>
    </location>
</feature>
<organism evidence="5 6">
    <name type="scientific">Hibiscus syriacus</name>
    <name type="common">Rose of Sharon</name>
    <dbReference type="NCBI Taxonomy" id="106335"/>
    <lineage>
        <taxon>Eukaryota</taxon>
        <taxon>Viridiplantae</taxon>
        <taxon>Streptophyta</taxon>
        <taxon>Embryophyta</taxon>
        <taxon>Tracheophyta</taxon>
        <taxon>Spermatophyta</taxon>
        <taxon>Magnoliopsida</taxon>
        <taxon>eudicotyledons</taxon>
        <taxon>Gunneridae</taxon>
        <taxon>Pentapetalae</taxon>
        <taxon>rosids</taxon>
        <taxon>malvids</taxon>
        <taxon>Malvales</taxon>
        <taxon>Malvaceae</taxon>
        <taxon>Malvoideae</taxon>
        <taxon>Hibiscus</taxon>
    </lineage>
</organism>
<evidence type="ECO:0000256" key="4">
    <source>
        <dbReference type="SAM" id="SignalP"/>
    </source>
</evidence>
<proteinExistence type="inferred from homology"/>
<feature type="region of interest" description="Disordered" evidence="3">
    <location>
        <begin position="160"/>
        <end position="200"/>
    </location>
</feature>
<reference evidence="5" key="1">
    <citation type="submission" date="2019-09" db="EMBL/GenBank/DDBJ databases">
        <title>Draft genome information of white flower Hibiscus syriacus.</title>
        <authorList>
            <person name="Kim Y.-M."/>
        </authorList>
    </citation>
    <scope>NUCLEOTIDE SEQUENCE [LARGE SCALE GENOMIC DNA]</scope>
    <source>
        <strain evidence="5">YM2019G1</strain>
    </source>
</reference>
<feature type="signal peptide" evidence="4">
    <location>
        <begin position="1"/>
        <end position="24"/>
    </location>
</feature>
<dbReference type="AlphaFoldDB" id="A0A6A3C6G9"/>
<protein>
    <submittedName>
        <fullName evidence="5">UDP-galactose/UDP-glucose transporter 1</fullName>
    </submittedName>
</protein>
<dbReference type="Proteomes" id="UP000436088">
    <property type="component" value="Unassembled WGS sequence"/>
</dbReference>
<dbReference type="Gene3D" id="2.160.20.10">
    <property type="entry name" value="Single-stranded right-handed beta-helix, Pectin lyase-like"/>
    <property type="match status" value="1"/>
</dbReference>
<evidence type="ECO:0000256" key="1">
    <source>
        <dbReference type="ARBA" id="ARBA00010980"/>
    </source>
</evidence>
<dbReference type="SUPFAM" id="SSF51126">
    <property type="entry name" value="Pectin lyase-like"/>
    <property type="match status" value="1"/>
</dbReference>
<evidence type="ECO:0000256" key="2">
    <source>
        <dbReference type="ARBA" id="ARBA00022729"/>
    </source>
</evidence>
<sequence>MGVSSNNSFRLLGLFLSFVVKSQAWKLTLQNMMIIGGNAKCKPNEIWTWPITPIQRNSPTITTSMLPSKTNLNYPFLGFALGTTGGKDDEFYVVTDESDDVVDPKPGTLRYAVIQTRPLWIAFSHYMVIKLKESTLKIRNNLSRNFLPTLKPLTIIIEQNPNSYTPPHPPKTTTAQNPTPSYFQGHESVNPHSKQNLNVSKQPSTLLVSEIIESNDYPHPISPSRNPQLIEQTHACLGPRFTWCNHQVDRPLSRKLDRVMVSTSWHLGFPKSFEEVLVPERSKKEGGETVLERRRNGSSQRRTPASSIVGILNSRDLVCLYLPGSTKRFGSDGKRFEHLAFLNLAQNVVCLVWSYIMIKLWSSGSSGGAPWWTYWSAGITNTIGPAMGSGQILKNDSWVQTSSKTISKLAHPNAPLGYGLCFLNLALDGFTNAMQDSITASENPVEKKKMKNNTSNTKLILLHPYI</sequence>
<gene>
    <name evidence="5" type="ORF">F3Y22_tig00009840pilonHSYRG00036</name>
</gene>